<gene>
    <name evidence="2" type="ORF">DOO78_11615</name>
</gene>
<proteinExistence type="predicted"/>
<keyword evidence="3" id="KW-1185">Reference proteome</keyword>
<reference evidence="3" key="1">
    <citation type="submission" date="2018-06" db="EMBL/GenBank/DDBJ databases">
        <authorList>
            <person name="Khan S.A."/>
        </authorList>
    </citation>
    <scope>NUCLEOTIDE SEQUENCE [LARGE SCALE GENOMIC DNA]</scope>
    <source>
        <strain evidence="3">DB-1506</strain>
    </source>
</reference>
<dbReference type="EMBL" id="QLIX01000007">
    <property type="protein sequence ID" value="RAI58727.1"/>
    <property type="molecule type" value="Genomic_DNA"/>
</dbReference>
<protein>
    <submittedName>
        <fullName evidence="2">Uncharacterized protein</fullName>
    </submittedName>
</protein>
<feature type="region of interest" description="Disordered" evidence="1">
    <location>
        <begin position="1"/>
        <end position="45"/>
    </location>
</feature>
<accession>A0A327M8C2</accession>
<dbReference type="AlphaFoldDB" id="A0A327M8C2"/>
<comment type="caution">
    <text evidence="2">The sequence shown here is derived from an EMBL/GenBank/DDBJ whole genome shotgun (WGS) entry which is preliminary data.</text>
</comment>
<sequence length="83" mass="8520">MSTGPAGPGPSCGRPEGLPAVLEPGLVRAERPRSQASAPAVPEAEPLEAPAVAMHAFFTCRGAAPRPQPVIQGWRASGPVRRS</sequence>
<evidence type="ECO:0000313" key="2">
    <source>
        <dbReference type="EMBL" id="RAI58727.1"/>
    </source>
</evidence>
<feature type="compositionally biased region" description="Low complexity" evidence="1">
    <location>
        <begin position="36"/>
        <end position="45"/>
    </location>
</feature>
<evidence type="ECO:0000313" key="3">
    <source>
        <dbReference type="Proteomes" id="UP000249065"/>
    </source>
</evidence>
<organism evidence="2 3">
    <name type="scientific">Roseicella frigidaeris</name>
    <dbReference type="NCBI Taxonomy" id="2230885"/>
    <lineage>
        <taxon>Bacteria</taxon>
        <taxon>Pseudomonadati</taxon>
        <taxon>Pseudomonadota</taxon>
        <taxon>Alphaproteobacteria</taxon>
        <taxon>Acetobacterales</taxon>
        <taxon>Roseomonadaceae</taxon>
        <taxon>Roseicella</taxon>
    </lineage>
</organism>
<dbReference type="Proteomes" id="UP000249065">
    <property type="component" value="Unassembled WGS sequence"/>
</dbReference>
<name>A0A327M8C2_9PROT</name>
<evidence type="ECO:0000256" key="1">
    <source>
        <dbReference type="SAM" id="MobiDB-lite"/>
    </source>
</evidence>